<organism evidence="2 3">
    <name type="scientific">Deinococcus humi</name>
    <dbReference type="NCBI Taxonomy" id="662880"/>
    <lineage>
        <taxon>Bacteria</taxon>
        <taxon>Thermotogati</taxon>
        <taxon>Deinococcota</taxon>
        <taxon>Deinococci</taxon>
        <taxon>Deinococcales</taxon>
        <taxon>Deinococcaceae</taxon>
        <taxon>Deinococcus</taxon>
    </lineage>
</organism>
<dbReference type="InterPro" id="IPR001387">
    <property type="entry name" value="Cro/C1-type_HTH"/>
</dbReference>
<proteinExistence type="predicted"/>
<dbReference type="AlphaFoldDB" id="A0A7W8K2M1"/>
<reference evidence="2 3" key="1">
    <citation type="submission" date="2020-08" db="EMBL/GenBank/DDBJ databases">
        <title>Genomic Encyclopedia of Type Strains, Phase IV (KMG-IV): sequencing the most valuable type-strain genomes for metagenomic binning, comparative biology and taxonomic classification.</title>
        <authorList>
            <person name="Goeker M."/>
        </authorList>
    </citation>
    <scope>NUCLEOTIDE SEQUENCE [LARGE SCALE GENOMIC DNA]</scope>
    <source>
        <strain evidence="2 3">DSM 27939</strain>
    </source>
</reference>
<name>A0A7W8K2M1_9DEIO</name>
<comment type="caution">
    <text evidence="2">The sequence shown here is derived from an EMBL/GenBank/DDBJ whole genome shotgun (WGS) entry which is preliminary data.</text>
</comment>
<keyword evidence="3" id="KW-1185">Reference proteome</keyword>
<dbReference type="EMBL" id="JACHFL010000043">
    <property type="protein sequence ID" value="MBB5366438.1"/>
    <property type="molecule type" value="Genomic_DNA"/>
</dbReference>
<protein>
    <submittedName>
        <fullName evidence="2">Ribosome-binding protein aMBF1 (Putative translation factor)</fullName>
    </submittedName>
</protein>
<dbReference type="InterPro" id="IPR039554">
    <property type="entry name" value="HigA2-like_HTH"/>
</dbReference>
<dbReference type="Gene3D" id="1.10.260.40">
    <property type="entry name" value="lambda repressor-like DNA-binding domains"/>
    <property type="match status" value="1"/>
</dbReference>
<accession>A0A7W8K2M1</accession>
<evidence type="ECO:0000313" key="3">
    <source>
        <dbReference type="Proteomes" id="UP000552709"/>
    </source>
</evidence>
<dbReference type="SUPFAM" id="SSF47413">
    <property type="entry name" value="lambda repressor-like DNA-binding domains"/>
    <property type="match status" value="1"/>
</dbReference>
<dbReference type="Proteomes" id="UP000552709">
    <property type="component" value="Unassembled WGS sequence"/>
</dbReference>
<sequence length="106" mass="11649">MKAQNWKAVRAGAVADGRVNEEYVAGLKSTMLAQVRAHRLAEVRSATGLNQEELSRRLGISQSRVSRIERGDLEKTELATLRAFVQALGGDIEVTVKLGEERFLIG</sequence>
<dbReference type="PROSITE" id="PS50943">
    <property type="entry name" value="HTH_CROC1"/>
    <property type="match status" value="1"/>
</dbReference>
<dbReference type="SMART" id="SM00530">
    <property type="entry name" value="HTH_XRE"/>
    <property type="match status" value="1"/>
</dbReference>
<evidence type="ECO:0000313" key="2">
    <source>
        <dbReference type="EMBL" id="MBB5366438.1"/>
    </source>
</evidence>
<dbReference type="InterPro" id="IPR010982">
    <property type="entry name" value="Lambda_DNA-bd_dom_sf"/>
</dbReference>
<dbReference type="Pfam" id="PF13744">
    <property type="entry name" value="HTH_37"/>
    <property type="match status" value="1"/>
</dbReference>
<evidence type="ECO:0000259" key="1">
    <source>
        <dbReference type="PROSITE" id="PS50943"/>
    </source>
</evidence>
<dbReference type="GO" id="GO:0003677">
    <property type="term" value="F:DNA binding"/>
    <property type="evidence" value="ECO:0007669"/>
    <property type="project" value="InterPro"/>
</dbReference>
<dbReference type="CDD" id="cd00093">
    <property type="entry name" value="HTH_XRE"/>
    <property type="match status" value="1"/>
</dbReference>
<gene>
    <name evidence="2" type="ORF">HNQ08_005567</name>
</gene>
<feature type="domain" description="HTH cro/C1-type" evidence="1">
    <location>
        <begin position="40"/>
        <end position="95"/>
    </location>
</feature>
<dbReference type="RefSeq" id="WP_184138462.1">
    <property type="nucleotide sequence ID" value="NZ_JACHFL010000043.1"/>
</dbReference>